<evidence type="ECO:0000313" key="2">
    <source>
        <dbReference type="EMBL" id="GGB07029.1"/>
    </source>
</evidence>
<keyword evidence="3" id="KW-1185">Reference proteome</keyword>
<evidence type="ECO:0000259" key="1">
    <source>
        <dbReference type="Pfam" id="PF00016"/>
    </source>
</evidence>
<dbReference type="AlphaFoldDB" id="A0A916SPE1"/>
<protein>
    <submittedName>
        <fullName evidence="2">Ribulose-bisphosphate carboxylase</fullName>
    </submittedName>
</protein>
<dbReference type="SFLD" id="SFLDG00301">
    <property type="entry name" value="RuBisCO-like_proteins"/>
    <property type="match status" value="1"/>
</dbReference>
<dbReference type="Pfam" id="PF00016">
    <property type="entry name" value="RuBisCO_large"/>
    <property type="match status" value="1"/>
</dbReference>
<dbReference type="Gene3D" id="3.20.20.110">
    <property type="entry name" value="Ribulose bisphosphate carboxylase, large subunit, C-terminal domain"/>
    <property type="match status" value="1"/>
</dbReference>
<organism evidence="2 3">
    <name type="scientific">Brucella endophytica</name>
    <dbReference type="NCBI Taxonomy" id="1963359"/>
    <lineage>
        <taxon>Bacteria</taxon>
        <taxon>Pseudomonadati</taxon>
        <taxon>Pseudomonadota</taxon>
        <taxon>Alphaproteobacteria</taxon>
        <taxon>Hyphomicrobiales</taxon>
        <taxon>Brucellaceae</taxon>
        <taxon>Brucella/Ochrobactrum group</taxon>
        <taxon>Brucella</taxon>
    </lineage>
</organism>
<dbReference type="SFLD" id="SFLDF00158">
    <property type="entry name" value="5-methylthio-D-ribulose_1-phos"/>
    <property type="match status" value="1"/>
</dbReference>
<dbReference type="GO" id="GO:0000287">
    <property type="term" value="F:magnesium ion binding"/>
    <property type="evidence" value="ECO:0007669"/>
    <property type="project" value="InterPro"/>
</dbReference>
<dbReference type="SFLD" id="SFLDS00014">
    <property type="entry name" value="RuBisCO"/>
    <property type="match status" value="1"/>
</dbReference>
<comment type="caution">
    <text evidence="2">The sequence shown here is derived from an EMBL/GenBank/DDBJ whole genome shotgun (WGS) entry which is preliminary data.</text>
</comment>
<dbReference type="RefSeq" id="WP_236016282.1">
    <property type="nucleotide sequence ID" value="NZ_BMHH01000021.1"/>
</dbReference>
<dbReference type="PANTHER" id="PTHR42704:SF17">
    <property type="entry name" value="RIBULOSE BISPHOSPHATE CARBOXYLASE LARGE CHAIN"/>
    <property type="match status" value="1"/>
</dbReference>
<dbReference type="Gene3D" id="3.30.70.150">
    <property type="entry name" value="RuBisCO large subunit, N-terminal domain"/>
    <property type="match status" value="1"/>
</dbReference>
<dbReference type="GO" id="GO:0016984">
    <property type="term" value="F:ribulose-bisphosphate carboxylase activity"/>
    <property type="evidence" value="ECO:0007669"/>
    <property type="project" value="InterPro"/>
</dbReference>
<dbReference type="CDD" id="cd08210">
    <property type="entry name" value="RLP_RrRLP"/>
    <property type="match status" value="1"/>
</dbReference>
<dbReference type="SUPFAM" id="SSF51649">
    <property type="entry name" value="RuBisCo, C-terminal domain"/>
    <property type="match status" value="1"/>
</dbReference>
<evidence type="ECO:0000313" key="3">
    <source>
        <dbReference type="Proteomes" id="UP000646478"/>
    </source>
</evidence>
<dbReference type="InterPro" id="IPR000685">
    <property type="entry name" value="RuBisCO_lsu_C"/>
</dbReference>
<reference evidence="2" key="2">
    <citation type="submission" date="2020-09" db="EMBL/GenBank/DDBJ databases">
        <authorList>
            <person name="Sun Q."/>
            <person name="Zhou Y."/>
        </authorList>
    </citation>
    <scope>NUCLEOTIDE SEQUENCE</scope>
    <source>
        <strain evidence="2">CGMCC 1.15082</strain>
    </source>
</reference>
<reference evidence="2" key="1">
    <citation type="journal article" date="2014" name="Int. J. Syst. Evol. Microbiol.">
        <title>Complete genome sequence of Corynebacterium casei LMG S-19264T (=DSM 44701T), isolated from a smear-ripened cheese.</title>
        <authorList>
            <consortium name="US DOE Joint Genome Institute (JGI-PGF)"/>
            <person name="Walter F."/>
            <person name="Albersmeier A."/>
            <person name="Kalinowski J."/>
            <person name="Ruckert C."/>
        </authorList>
    </citation>
    <scope>NUCLEOTIDE SEQUENCE</scope>
    <source>
        <strain evidence="2">CGMCC 1.15082</strain>
    </source>
</reference>
<gene>
    <name evidence="2" type="ORF">GCM10011491_38960</name>
</gene>
<dbReference type="InterPro" id="IPR036422">
    <property type="entry name" value="RuBisCO_lsu_N_sf"/>
</dbReference>
<dbReference type="InterPro" id="IPR033966">
    <property type="entry name" value="RuBisCO"/>
</dbReference>
<accession>A0A916SPE1</accession>
<sequence>MARFSVTYWIGSKDEAEARARAAEIALEQTVEIPADIVPEGYVRDEILGRVEDVAQASGQRGGYFARISYSDDDIGDDFPQLLNIIFGNSSIRPDCRVESMTLSEGILAICQGPRFGPDGLRKRTGMPDGPLLMSAIKPVGLPVAALADLAHRFALGGVNYIKDDHGLANQKTSPFRERLRACTDAVGEANAKTGGESLYVPNVTGPVELILERAFAAQEQGAGGVMLAPSLTGYEAARMLRARTDFNLPIISHPAFGGANVITPTTGFSHAFFFGTLQRLMGVDAVVYPNFGGRFSFSREECLSIVSGCSEPLDGLLPAMPTPGGGMTFERIPEIVSTYGDDVMYLIGGALLRQQDDLAGACRRLRDLLQNTNSGN</sequence>
<dbReference type="SUPFAM" id="SSF54966">
    <property type="entry name" value="RuBisCO, large subunit, small (N-terminal) domain"/>
    <property type="match status" value="1"/>
</dbReference>
<dbReference type="GO" id="GO:0015977">
    <property type="term" value="P:carbon fixation"/>
    <property type="evidence" value="ECO:0007669"/>
    <property type="project" value="InterPro"/>
</dbReference>
<dbReference type="InterPro" id="IPR036376">
    <property type="entry name" value="RuBisCO_lsu_C_sf"/>
</dbReference>
<dbReference type="EMBL" id="BMHH01000021">
    <property type="protein sequence ID" value="GGB07029.1"/>
    <property type="molecule type" value="Genomic_DNA"/>
</dbReference>
<dbReference type="Proteomes" id="UP000646478">
    <property type="component" value="Unassembled WGS sequence"/>
</dbReference>
<feature type="domain" description="Ribulose bisphosphate carboxylase large subunit C-terminal" evidence="1">
    <location>
        <begin position="128"/>
        <end position="362"/>
    </location>
</feature>
<proteinExistence type="predicted"/>
<name>A0A916SPE1_9HYPH</name>
<dbReference type="PANTHER" id="PTHR42704">
    <property type="entry name" value="RIBULOSE BISPHOSPHATE CARBOXYLASE"/>
    <property type="match status" value="1"/>
</dbReference>